<evidence type="ECO:0000313" key="2">
    <source>
        <dbReference type="EMBL" id="MCP8886629.1"/>
    </source>
</evidence>
<gene>
    <name evidence="2" type="ORF">NF348_05895</name>
</gene>
<reference evidence="2" key="1">
    <citation type="submission" date="2022-06" db="EMBL/GenBank/DDBJ databases">
        <title>Devosia sp. XJ19-45 genome assembly.</title>
        <authorList>
            <person name="Li B."/>
            <person name="Cai M."/>
            <person name="Nie G."/>
            <person name="Li W."/>
        </authorList>
    </citation>
    <scope>NUCLEOTIDE SEQUENCE</scope>
    <source>
        <strain evidence="2">XJ19-45</strain>
    </source>
</reference>
<dbReference type="RefSeq" id="WP_254673688.1">
    <property type="nucleotide sequence ID" value="NZ_JAMWDU010000002.1"/>
</dbReference>
<proteinExistence type="predicted"/>
<keyword evidence="3" id="KW-1185">Reference proteome</keyword>
<dbReference type="EMBL" id="JAMWDU010000002">
    <property type="protein sequence ID" value="MCP8886629.1"/>
    <property type="molecule type" value="Genomic_DNA"/>
</dbReference>
<comment type="caution">
    <text evidence="2">The sequence shown here is derived from an EMBL/GenBank/DDBJ whole genome shotgun (WGS) entry which is preliminary data.</text>
</comment>
<protein>
    <submittedName>
        <fullName evidence="2">Uncharacterized protein</fullName>
    </submittedName>
</protein>
<feature type="region of interest" description="Disordered" evidence="1">
    <location>
        <begin position="1"/>
        <end position="32"/>
    </location>
</feature>
<dbReference type="Proteomes" id="UP001060275">
    <property type="component" value="Unassembled WGS sequence"/>
</dbReference>
<name>A0A9Q4FS99_9HYPH</name>
<sequence>MTQSLRQSGVLPLHESTEPDAALPSSAPPPNITDYDPMRMPVWTLLMALAWIATRDAERVTWQRDEWRRANGLPEGSILAVSIGAMEGLEDGDDEDEDDPTVFRALDAFDKLKAAGEGDEIEVYAMALGRNEPVTLRPLDWTYGKLSFDSRYDEVWRVGGEYYHTMTVGRENLLRVFPAPEPVSPLSDASRDHEVGTGPQGLGQTVQVLADAIWYTWQKVPDGFPRREDRFKAIWDAAKGRQPALRDRNMPSFDSFERAEKAVKEHLKKDGR</sequence>
<evidence type="ECO:0000313" key="3">
    <source>
        <dbReference type="Proteomes" id="UP001060275"/>
    </source>
</evidence>
<organism evidence="2 3">
    <name type="scientific">Devosia ureilytica</name>
    <dbReference type="NCBI Taxonomy" id="2952754"/>
    <lineage>
        <taxon>Bacteria</taxon>
        <taxon>Pseudomonadati</taxon>
        <taxon>Pseudomonadota</taxon>
        <taxon>Alphaproteobacteria</taxon>
        <taxon>Hyphomicrobiales</taxon>
        <taxon>Devosiaceae</taxon>
        <taxon>Devosia</taxon>
    </lineage>
</organism>
<dbReference type="AlphaFoldDB" id="A0A9Q4FS99"/>
<evidence type="ECO:0000256" key="1">
    <source>
        <dbReference type="SAM" id="MobiDB-lite"/>
    </source>
</evidence>
<accession>A0A9Q4FS99</accession>